<keyword evidence="1" id="KW-1133">Transmembrane helix</keyword>
<comment type="caution">
    <text evidence="2">The sequence shown here is derived from an EMBL/GenBank/DDBJ whole genome shotgun (WGS) entry which is preliminary data.</text>
</comment>
<name>A0A0F9VZ03_9ZZZZ</name>
<protein>
    <submittedName>
        <fullName evidence="2">Uncharacterized protein</fullName>
    </submittedName>
</protein>
<organism evidence="2">
    <name type="scientific">marine sediment metagenome</name>
    <dbReference type="NCBI Taxonomy" id="412755"/>
    <lineage>
        <taxon>unclassified sequences</taxon>
        <taxon>metagenomes</taxon>
        <taxon>ecological metagenomes</taxon>
    </lineage>
</organism>
<keyword evidence="1" id="KW-0812">Transmembrane</keyword>
<reference evidence="2" key="1">
    <citation type="journal article" date="2015" name="Nature">
        <title>Complex archaea that bridge the gap between prokaryotes and eukaryotes.</title>
        <authorList>
            <person name="Spang A."/>
            <person name="Saw J.H."/>
            <person name="Jorgensen S.L."/>
            <person name="Zaremba-Niedzwiedzka K."/>
            <person name="Martijn J."/>
            <person name="Lind A.E."/>
            <person name="van Eijk R."/>
            <person name="Schleper C."/>
            <person name="Guy L."/>
            <person name="Ettema T.J."/>
        </authorList>
    </citation>
    <scope>NUCLEOTIDE SEQUENCE</scope>
</reference>
<gene>
    <name evidence="2" type="ORF">LCGC14_0347280</name>
</gene>
<dbReference type="EMBL" id="LAZR01000258">
    <property type="protein sequence ID" value="KKN78661.1"/>
    <property type="molecule type" value="Genomic_DNA"/>
</dbReference>
<accession>A0A0F9VZ03</accession>
<feature type="transmembrane region" description="Helical" evidence="1">
    <location>
        <begin position="15"/>
        <end position="36"/>
    </location>
</feature>
<sequence length="40" mass="4696">MKPLTFLYVKITLKVWEWITIVFVTSIVGRILSNLIEGSW</sequence>
<evidence type="ECO:0000313" key="2">
    <source>
        <dbReference type="EMBL" id="KKN78661.1"/>
    </source>
</evidence>
<evidence type="ECO:0000256" key="1">
    <source>
        <dbReference type="SAM" id="Phobius"/>
    </source>
</evidence>
<proteinExistence type="predicted"/>
<keyword evidence="1" id="KW-0472">Membrane</keyword>
<dbReference type="AlphaFoldDB" id="A0A0F9VZ03"/>